<dbReference type="Proteomes" id="UP000463883">
    <property type="component" value="Chromosome"/>
</dbReference>
<dbReference type="EMBL" id="CP047591">
    <property type="protein sequence ID" value="QHI72319.1"/>
    <property type="molecule type" value="Genomic_DNA"/>
</dbReference>
<dbReference type="SUPFAM" id="SSF53756">
    <property type="entry name" value="UDP-Glycosyltransferase/glycogen phosphorylase"/>
    <property type="match status" value="1"/>
</dbReference>
<sequence>MNVLFQTRKDYKENLAGDSIQMQKTKEYLEKIGIDVDISTKDYISLEKYDIIHIFNLTRIKESYGFTQNALKQGKPYALSTIYWDMSDYIKNGKNTPTRIEWWKRDNHLREEMLNNAAILLPNSEIEWEVLKRSFNVKCQYSVIPNCADRFFYDAKPDNFISEYGLTDFILCVGRISCRKNQLALINALKGTGLNVVLIGPNNNEDYYKQCKFAAGSNALFIDQMPYYKLASAYAAAKVHVLPSWFETPG</sequence>
<dbReference type="GO" id="GO:0016757">
    <property type="term" value="F:glycosyltransferase activity"/>
    <property type="evidence" value="ECO:0007669"/>
    <property type="project" value="TreeGrafter"/>
</dbReference>
<evidence type="ECO:0000256" key="1">
    <source>
        <dbReference type="ARBA" id="ARBA00022679"/>
    </source>
</evidence>
<dbReference type="Gene3D" id="3.40.50.2000">
    <property type="entry name" value="Glycogen Phosphorylase B"/>
    <property type="match status" value="2"/>
</dbReference>
<evidence type="ECO:0000313" key="2">
    <source>
        <dbReference type="EMBL" id="QHI72319.1"/>
    </source>
</evidence>
<dbReference type="KEGG" id="amic:Ami3637_07795"/>
<dbReference type="AlphaFoldDB" id="A0A6P1MC88"/>
<protein>
    <submittedName>
        <fullName evidence="2">Glycosyltransferase family 1 protein</fullName>
    </submittedName>
</protein>
<dbReference type="GO" id="GO:0009103">
    <property type="term" value="P:lipopolysaccharide biosynthetic process"/>
    <property type="evidence" value="ECO:0007669"/>
    <property type="project" value="TreeGrafter"/>
</dbReference>
<gene>
    <name evidence="2" type="ORF">Ami3637_07795</name>
</gene>
<organism evidence="2 3">
    <name type="scientific">Aminipila terrae</name>
    <dbReference type="NCBI Taxonomy" id="2697030"/>
    <lineage>
        <taxon>Bacteria</taxon>
        <taxon>Bacillati</taxon>
        <taxon>Bacillota</taxon>
        <taxon>Clostridia</taxon>
        <taxon>Peptostreptococcales</taxon>
        <taxon>Anaerovoracaceae</taxon>
        <taxon>Aminipila</taxon>
    </lineage>
</organism>
<dbReference type="PANTHER" id="PTHR46401:SF2">
    <property type="entry name" value="GLYCOSYLTRANSFERASE WBBK-RELATED"/>
    <property type="match status" value="1"/>
</dbReference>
<keyword evidence="3" id="KW-1185">Reference proteome</keyword>
<evidence type="ECO:0000313" key="3">
    <source>
        <dbReference type="Proteomes" id="UP000463883"/>
    </source>
</evidence>
<dbReference type="RefSeq" id="WP_162362089.1">
    <property type="nucleotide sequence ID" value="NZ_CP047591.1"/>
</dbReference>
<name>A0A6P1MC88_9FIRM</name>
<keyword evidence="1 2" id="KW-0808">Transferase</keyword>
<reference evidence="2 3" key="1">
    <citation type="submission" date="2020-01" db="EMBL/GenBank/DDBJ databases">
        <title>Genomic analysis of Aminipila sp. CBA3637.</title>
        <authorList>
            <person name="Kim Y.B."/>
            <person name="Roh S.W."/>
        </authorList>
    </citation>
    <scope>NUCLEOTIDE SEQUENCE [LARGE SCALE GENOMIC DNA]</scope>
    <source>
        <strain evidence="2 3">CBA3637</strain>
    </source>
</reference>
<dbReference type="PANTHER" id="PTHR46401">
    <property type="entry name" value="GLYCOSYLTRANSFERASE WBBK-RELATED"/>
    <property type="match status" value="1"/>
</dbReference>
<accession>A0A6P1MC88</accession>
<proteinExistence type="predicted"/>